<dbReference type="WBParaSite" id="ES5_v2.g15652.t1">
    <property type="protein sequence ID" value="ES5_v2.g15652.t1"/>
    <property type="gene ID" value="ES5_v2.g15652"/>
</dbReference>
<protein>
    <submittedName>
        <fullName evidence="2">BTB domain-containing protein</fullName>
    </submittedName>
</protein>
<evidence type="ECO:0000313" key="1">
    <source>
        <dbReference type="Proteomes" id="UP000887579"/>
    </source>
</evidence>
<evidence type="ECO:0000313" key="2">
    <source>
        <dbReference type="WBParaSite" id="ES5_v2.g15652.t1"/>
    </source>
</evidence>
<accession>A0AC34FEH0</accession>
<reference evidence="2" key="1">
    <citation type="submission" date="2022-11" db="UniProtKB">
        <authorList>
            <consortium name="WormBaseParasite"/>
        </authorList>
    </citation>
    <scope>IDENTIFICATION</scope>
</reference>
<sequence length="116" mass="13579">MNVRKEFNLVTGCFAVQVHKNVLIHFSTFFDTLFRENRFNGKYDIPNVPYKIVQIAIDLLYGIKYEKFLTKEELITLYQFGENYSMVAIKEAVKNCTPLTLSNLREYLTLAAEKKL</sequence>
<proteinExistence type="predicted"/>
<name>A0AC34FEH0_9BILA</name>
<dbReference type="Proteomes" id="UP000887579">
    <property type="component" value="Unplaced"/>
</dbReference>
<organism evidence="1 2">
    <name type="scientific">Panagrolaimus sp. ES5</name>
    <dbReference type="NCBI Taxonomy" id="591445"/>
    <lineage>
        <taxon>Eukaryota</taxon>
        <taxon>Metazoa</taxon>
        <taxon>Ecdysozoa</taxon>
        <taxon>Nematoda</taxon>
        <taxon>Chromadorea</taxon>
        <taxon>Rhabditida</taxon>
        <taxon>Tylenchina</taxon>
        <taxon>Panagrolaimomorpha</taxon>
        <taxon>Panagrolaimoidea</taxon>
        <taxon>Panagrolaimidae</taxon>
        <taxon>Panagrolaimus</taxon>
    </lineage>
</organism>